<feature type="non-terminal residue" evidence="7">
    <location>
        <position position="411"/>
    </location>
</feature>
<feature type="non-terminal residue" evidence="7">
    <location>
        <position position="1"/>
    </location>
</feature>
<keyword evidence="4 5" id="KW-0472">Membrane</keyword>
<evidence type="ECO:0000313" key="8">
    <source>
        <dbReference type="Proteomes" id="UP001166093"/>
    </source>
</evidence>
<feature type="domain" description="G-protein coupled receptors family 1 profile" evidence="6">
    <location>
        <begin position="22"/>
        <end position="274"/>
    </location>
</feature>
<feature type="transmembrane region" description="Helical" evidence="5">
    <location>
        <begin position="217"/>
        <end position="236"/>
    </location>
</feature>
<evidence type="ECO:0000313" key="7">
    <source>
        <dbReference type="EMBL" id="MBN3272719.1"/>
    </source>
</evidence>
<dbReference type="Proteomes" id="UP001166093">
    <property type="component" value="Unassembled WGS sequence"/>
</dbReference>
<feature type="transmembrane region" description="Helical" evidence="5">
    <location>
        <begin position="122"/>
        <end position="143"/>
    </location>
</feature>
<dbReference type="InterPro" id="IPR017452">
    <property type="entry name" value="GPCR_Rhodpsn_7TM"/>
</dbReference>
<organism evidence="7 8">
    <name type="scientific">Polyodon spathula</name>
    <name type="common">North American paddlefish</name>
    <name type="synonym">Squalus spathula</name>
    <dbReference type="NCBI Taxonomy" id="7913"/>
    <lineage>
        <taxon>Eukaryota</taxon>
        <taxon>Metazoa</taxon>
        <taxon>Chordata</taxon>
        <taxon>Craniata</taxon>
        <taxon>Vertebrata</taxon>
        <taxon>Euteleostomi</taxon>
        <taxon>Actinopterygii</taxon>
        <taxon>Chondrostei</taxon>
        <taxon>Acipenseriformes</taxon>
        <taxon>Polyodontidae</taxon>
        <taxon>Polyodon</taxon>
    </lineage>
</organism>
<dbReference type="CDD" id="cd00637">
    <property type="entry name" value="7tm_classA_rhodopsin-like"/>
    <property type="match status" value="1"/>
</dbReference>
<dbReference type="Pfam" id="PF00001">
    <property type="entry name" value="7tm_1"/>
    <property type="match status" value="1"/>
</dbReference>
<dbReference type="Gene3D" id="1.20.1070.10">
    <property type="entry name" value="Rhodopsin 7-helix transmembrane proteins"/>
    <property type="match status" value="1"/>
</dbReference>
<dbReference type="InterPro" id="IPR052921">
    <property type="entry name" value="GPCR1_Superfamily_Member"/>
</dbReference>
<feature type="transmembrane region" description="Helical" evidence="5">
    <location>
        <begin position="44"/>
        <end position="68"/>
    </location>
</feature>
<dbReference type="SUPFAM" id="SSF81321">
    <property type="entry name" value="Family A G protein-coupled receptor-like"/>
    <property type="match status" value="1"/>
</dbReference>
<feature type="transmembrane region" description="Helical" evidence="5">
    <location>
        <begin position="88"/>
        <end position="110"/>
    </location>
</feature>
<comment type="subcellular location">
    <subcellularLocation>
        <location evidence="1">Membrane</location>
    </subcellularLocation>
</comment>
<evidence type="ECO:0000256" key="5">
    <source>
        <dbReference type="SAM" id="Phobius"/>
    </source>
</evidence>
<protein>
    <submittedName>
        <fullName evidence="7">GP148 protein</fullName>
    </submittedName>
</protein>
<keyword evidence="2 5" id="KW-0812">Transmembrane</keyword>
<gene>
    <name evidence="7" type="primary">Gpr148_2</name>
    <name evidence="7" type="ORF">GTO93_0011378</name>
</gene>
<reference evidence="7" key="1">
    <citation type="journal article" date="2021" name="Cell">
        <title>Tracing the genetic footprints of vertebrate landing in non-teleost ray-finned fishes.</title>
        <authorList>
            <person name="Bi X."/>
            <person name="Wang K."/>
            <person name="Yang L."/>
            <person name="Pan H."/>
            <person name="Jiang H."/>
            <person name="Wei Q."/>
            <person name="Fang M."/>
            <person name="Yu H."/>
            <person name="Zhu C."/>
            <person name="Cai Y."/>
            <person name="He Y."/>
            <person name="Gan X."/>
            <person name="Zeng H."/>
            <person name="Yu D."/>
            <person name="Zhu Y."/>
            <person name="Jiang H."/>
            <person name="Qiu Q."/>
            <person name="Yang H."/>
            <person name="Zhang Y.E."/>
            <person name="Wang W."/>
            <person name="Zhu M."/>
            <person name="He S."/>
            <person name="Zhang G."/>
        </authorList>
    </citation>
    <scope>NUCLEOTIDE SEQUENCE</scope>
    <source>
        <strain evidence="7">Pddl_001</strain>
    </source>
</reference>
<keyword evidence="8" id="KW-1185">Reference proteome</keyword>
<evidence type="ECO:0000256" key="2">
    <source>
        <dbReference type="ARBA" id="ARBA00022692"/>
    </source>
</evidence>
<dbReference type="EMBL" id="JAAWVQ010023403">
    <property type="protein sequence ID" value="MBN3272719.1"/>
    <property type="molecule type" value="Genomic_DNA"/>
</dbReference>
<name>A0ABS2XEY8_POLSP</name>
<evidence type="ECO:0000256" key="1">
    <source>
        <dbReference type="ARBA" id="ARBA00004370"/>
    </source>
</evidence>
<feature type="transmembrane region" description="Helical" evidence="5">
    <location>
        <begin position="176"/>
        <end position="197"/>
    </location>
</feature>
<evidence type="ECO:0000256" key="3">
    <source>
        <dbReference type="ARBA" id="ARBA00022989"/>
    </source>
</evidence>
<comment type="caution">
    <text evidence="7">The sequence shown here is derived from an EMBL/GenBank/DDBJ whole genome shotgun (WGS) entry which is preliminary data.</text>
</comment>
<keyword evidence="3 5" id="KW-1133">Transmembrane helix</keyword>
<proteinExistence type="predicted"/>
<accession>A0ABS2XEY8</accession>
<feature type="transmembrane region" description="Helical" evidence="5">
    <location>
        <begin position="6"/>
        <end position="32"/>
    </location>
</feature>
<dbReference type="PANTHER" id="PTHR26451">
    <property type="entry name" value="G_PROTEIN_RECEP_F1_2 DOMAIN-CONTAINING PROTEIN"/>
    <property type="match status" value="1"/>
</dbReference>
<evidence type="ECO:0000259" key="6">
    <source>
        <dbReference type="PROSITE" id="PS50262"/>
    </source>
</evidence>
<dbReference type="PANTHER" id="PTHR26451:SF928">
    <property type="entry name" value="G-PROTEIN COUPLED RECEPTOR 148-RELATED"/>
    <property type="match status" value="1"/>
</dbReference>
<dbReference type="InterPro" id="IPR000276">
    <property type="entry name" value="GPCR_Rhodpsn"/>
</dbReference>
<evidence type="ECO:0000256" key="4">
    <source>
        <dbReference type="ARBA" id="ARBA00023136"/>
    </source>
</evidence>
<feature type="transmembrane region" description="Helical" evidence="5">
    <location>
        <begin position="248"/>
        <end position="265"/>
    </location>
</feature>
<dbReference type="PROSITE" id="PS50262">
    <property type="entry name" value="G_PROTEIN_RECEP_F1_2"/>
    <property type="match status" value="1"/>
</dbReference>
<sequence>MYGGGKFFIIPAAVSLVAVLLASPLVLLAIFSRNSLYEKAKFRLIANTLISDLIYCLVNLTVTATNIAQFFPPKLLCDFLLCLLLTTYFTGVLNITAMVVDVFLAINWPLHYSSFLPTSRAVKLIGCIWMVSAMSSLVIYILLLTKDTLQCEIPVCVFNVSFFVKPFSPLLRELNYFMMAIVFASCFVLIVGCYCVMFWKTRRSGIWDGFSRARQTFFMHFLIFIFYFCPMITLITEKVMFAYNLMDVQSLIFVTMTVSNIFMILPKAITPYLYCFRAAERPLPAMMHSTPPTEGIKPSLTGRSSSLSLSRQYGLGLVASPLSSSYAGHRPVAAVVRAWYERCTLSPFAIFLSAFSSTGLGLAASPLSSSSPGYRPTTMFQKKKRRMILHWTPALPCPAVELTLLDCLSPP</sequence>